<evidence type="ECO:0000313" key="3">
    <source>
        <dbReference type="Proteomes" id="UP000054538"/>
    </source>
</evidence>
<name>A0A0D0ECE3_9AGAM</name>
<feature type="non-terminal residue" evidence="2">
    <location>
        <position position="169"/>
    </location>
</feature>
<dbReference type="OrthoDB" id="3270420at2759"/>
<feature type="compositionally biased region" description="Low complexity" evidence="1">
    <location>
        <begin position="25"/>
        <end position="40"/>
    </location>
</feature>
<dbReference type="AlphaFoldDB" id="A0A0D0ECE3"/>
<gene>
    <name evidence="2" type="ORF">PAXRUDRAFT_132566</name>
</gene>
<dbReference type="EMBL" id="KN824866">
    <property type="protein sequence ID" value="KIK99220.1"/>
    <property type="molecule type" value="Genomic_DNA"/>
</dbReference>
<dbReference type="InParanoid" id="A0A0D0ECE3"/>
<feature type="compositionally biased region" description="Basic and acidic residues" evidence="1">
    <location>
        <begin position="117"/>
        <end position="126"/>
    </location>
</feature>
<sequence>RVHFRSRVRITAGIGKRRGLADGLPSNSSSISGSPSSSISAPLRTHTTASSKGWGPLGGRVGLMVPQAAVPKPRGHSVRVDKNGRRKHARKALNSGAANERTRLTTSMNRPSYTSNRSEEDRAQQRREQMVDQAFGPWPKRLLNRHWWWWRLEPLVCCFCVCGHLDDAE</sequence>
<reference evidence="2 3" key="1">
    <citation type="submission" date="2014-04" db="EMBL/GenBank/DDBJ databases">
        <authorList>
            <consortium name="DOE Joint Genome Institute"/>
            <person name="Kuo A."/>
            <person name="Kohler A."/>
            <person name="Jargeat P."/>
            <person name="Nagy L.G."/>
            <person name="Floudas D."/>
            <person name="Copeland A."/>
            <person name="Barry K.W."/>
            <person name="Cichocki N."/>
            <person name="Veneault-Fourrey C."/>
            <person name="LaButti K."/>
            <person name="Lindquist E.A."/>
            <person name="Lipzen A."/>
            <person name="Lundell T."/>
            <person name="Morin E."/>
            <person name="Murat C."/>
            <person name="Sun H."/>
            <person name="Tunlid A."/>
            <person name="Henrissat B."/>
            <person name="Grigoriev I.V."/>
            <person name="Hibbett D.S."/>
            <person name="Martin F."/>
            <person name="Nordberg H.P."/>
            <person name="Cantor M.N."/>
            <person name="Hua S.X."/>
        </authorList>
    </citation>
    <scope>NUCLEOTIDE SEQUENCE [LARGE SCALE GENOMIC DNA]</scope>
    <source>
        <strain evidence="2 3">Ve08.2h10</strain>
    </source>
</reference>
<evidence type="ECO:0000313" key="2">
    <source>
        <dbReference type="EMBL" id="KIK99220.1"/>
    </source>
</evidence>
<keyword evidence="3" id="KW-1185">Reference proteome</keyword>
<evidence type="ECO:0000256" key="1">
    <source>
        <dbReference type="SAM" id="MobiDB-lite"/>
    </source>
</evidence>
<reference evidence="3" key="2">
    <citation type="submission" date="2015-01" db="EMBL/GenBank/DDBJ databases">
        <title>Evolutionary Origins and Diversification of the Mycorrhizal Mutualists.</title>
        <authorList>
            <consortium name="DOE Joint Genome Institute"/>
            <consortium name="Mycorrhizal Genomics Consortium"/>
            <person name="Kohler A."/>
            <person name="Kuo A."/>
            <person name="Nagy L.G."/>
            <person name="Floudas D."/>
            <person name="Copeland A."/>
            <person name="Barry K.W."/>
            <person name="Cichocki N."/>
            <person name="Veneault-Fourrey C."/>
            <person name="LaButti K."/>
            <person name="Lindquist E.A."/>
            <person name="Lipzen A."/>
            <person name="Lundell T."/>
            <person name="Morin E."/>
            <person name="Murat C."/>
            <person name="Riley R."/>
            <person name="Ohm R."/>
            <person name="Sun H."/>
            <person name="Tunlid A."/>
            <person name="Henrissat B."/>
            <person name="Grigoriev I.V."/>
            <person name="Hibbett D.S."/>
            <person name="Martin F."/>
        </authorList>
    </citation>
    <scope>NUCLEOTIDE SEQUENCE [LARGE SCALE GENOMIC DNA]</scope>
    <source>
        <strain evidence="3">Ve08.2h10</strain>
    </source>
</reference>
<feature type="compositionally biased region" description="Polar residues" evidence="1">
    <location>
        <begin position="104"/>
        <end position="116"/>
    </location>
</feature>
<dbReference type="Proteomes" id="UP000054538">
    <property type="component" value="Unassembled WGS sequence"/>
</dbReference>
<proteinExistence type="predicted"/>
<accession>A0A0D0ECE3</accession>
<feature type="region of interest" description="Disordered" evidence="1">
    <location>
        <begin position="18"/>
        <end position="126"/>
    </location>
</feature>
<organism evidence="2 3">
    <name type="scientific">Paxillus rubicundulus Ve08.2h10</name>
    <dbReference type="NCBI Taxonomy" id="930991"/>
    <lineage>
        <taxon>Eukaryota</taxon>
        <taxon>Fungi</taxon>
        <taxon>Dikarya</taxon>
        <taxon>Basidiomycota</taxon>
        <taxon>Agaricomycotina</taxon>
        <taxon>Agaricomycetes</taxon>
        <taxon>Agaricomycetidae</taxon>
        <taxon>Boletales</taxon>
        <taxon>Paxilineae</taxon>
        <taxon>Paxillaceae</taxon>
        <taxon>Paxillus</taxon>
    </lineage>
</organism>
<dbReference type="HOGENOM" id="CLU_1582399_0_0_1"/>
<protein>
    <submittedName>
        <fullName evidence="2">Uncharacterized protein</fullName>
    </submittedName>
</protein>